<keyword evidence="1" id="KW-1133">Transmembrane helix</keyword>
<keyword evidence="1" id="KW-0472">Membrane</keyword>
<dbReference type="Proteomes" id="UP000016160">
    <property type="component" value="Chromosome"/>
</dbReference>
<proteinExistence type="predicted"/>
<dbReference type="RefSeq" id="WP_148304549.1">
    <property type="nucleotide sequence ID" value="NZ_HG315671.1"/>
</dbReference>
<gene>
    <name evidence="2" type="ORF">BN863_890</name>
</gene>
<keyword evidence="3" id="KW-1185">Reference proteome</keyword>
<dbReference type="STRING" id="1347342.BN863_890"/>
<sequence>MNTIIQNILVFTSLGIAVAFLIKKFFWKKGNSKKKACGTDGTGCGCS</sequence>
<accession>T2KHD2</accession>
<dbReference type="EMBL" id="HG315671">
    <property type="protein sequence ID" value="CDF77801.1"/>
    <property type="molecule type" value="Genomic_DNA"/>
</dbReference>
<dbReference type="AlphaFoldDB" id="T2KHD2"/>
<keyword evidence="1" id="KW-0812">Transmembrane</keyword>
<organism evidence="2 3">
    <name type="scientific">Formosa agariphila (strain DSM 15362 / KCTC 12365 / LMG 23005 / KMM 3901 / M-2Alg 35-1)</name>
    <dbReference type="NCBI Taxonomy" id="1347342"/>
    <lineage>
        <taxon>Bacteria</taxon>
        <taxon>Pseudomonadati</taxon>
        <taxon>Bacteroidota</taxon>
        <taxon>Flavobacteriia</taxon>
        <taxon>Flavobacteriales</taxon>
        <taxon>Flavobacteriaceae</taxon>
        <taxon>Formosa</taxon>
    </lineage>
</organism>
<evidence type="ECO:0000313" key="2">
    <source>
        <dbReference type="EMBL" id="CDF77801.1"/>
    </source>
</evidence>
<name>T2KHD2_FORAG</name>
<protein>
    <recommendedName>
        <fullName evidence="4">FeoB-associated Cys-rich membrane protein</fullName>
    </recommendedName>
</protein>
<feature type="transmembrane region" description="Helical" evidence="1">
    <location>
        <begin position="6"/>
        <end position="26"/>
    </location>
</feature>
<reference evidence="2 3" key="1">
    <citation type="journal article" date="2013" name="Appl. Environ. Microbiol.">
        <title>The genome of the alga-associated marine flavobacterium Formosa agariphila KMM 3901T reveals a broad potential for degradation of algal polysaccharides.</title>
        <authorList>
            <person name="Mann A.J."/>
            <person name="Hahnke R.L."/>
            <person name="Huang S."/>
            <person name="Werner J."/>
            <person name="Xing P."/>
            <person name="Barbeyron T."/>
            <person name="Huettel B."/>
            <person name="Stueber K."/>
            <person name="Reinhardt R."/>
            <person name="Harder J."/>
            <person name="Gloeckner F.O."/>
            <person name="Amann R.I."/>
            <person name="Teeling H."/>
        </authorList>
    </citation>
    <scope>NUCLEOTIDE SEQUENCE [LARGE SCALE GENOMIC DNA]</scope>
    <source>
        <strain evidence="3">DSM 15362 / KCTC 12365 / LMG 23005 / KMM 3901</strain>
    </source>
</reference>
<dbReference type="PATRIC" id="fig|1347342.6.peg.89"/>
<evidence type="ECO:0000313" key="3">
    <source>
        <dbReference type="Proteomes" id="UP000016160"/>
    </source>
</evidence>
<evidence type="ECO:0008006" key="4">
    <source>
        <dbReference type="Google" id="ProtNLM"/>
    </source>
</evidence>
<evidence type="ECO:0000256" key="1">
    <source>
        <dbReference type="SAM" id="Phobius"/>
    </source>
</evidence>
<dbReference type="HOGENOM" id="CLU_215645_1_0_10"/>